<dbReference type="InterPro" id="IPR000515">
    <property type="entry name" value="MetI-like"/>
</dbReference>
<feature type="transmembrane region" description="Helical" evidence="8">
    <location>
        <begin position="56"/>
        <end position="83"/>
    </location>
</feature>
<protein>
    <submittedName>
        <fullName evidence="10">ABC transporter permease</fullName>
    </submittedName>
</protein>
<keyword evidence="6 8" id="KW-1133">Transmembrane helix</keyword>
<organism evidence="10 11">
    <name type="scientific">Acuticoccus mangrovi</name>
    <dbReference type="NCBI Taxonomy" id="2796142"/>
    <lineage>
        <taxon>Bacteria</taxon>
        <taxon>Pseudomonadati</taxon>
        <taxon>Pseudomonadota</taxon>
        <taxon>Alphaproteobacteria</taxon>
        <taxon>Hyphomicrobiales</taxon>
        <taxon>Amorphaceae</taxon>
        <taxon>Acuticoccus</taxon>
    </lineage>
</organism>
<comment type="caution">
    <text evidence="10">The sequence shown here is derived from an EMBL/GenBank/DDBJ whole genome shotgun (WGS) entry which is preliminary data.</text>
</comment>
<keyword evidence="3" id="KW-1003">Cell membrane</keyword>
<dbReference type="InterPro" id="IPR035906">
    <property type="entry name" value="MetI-like_sf"/>
</dbReference>
<dbReference type="Gene3D" id="1.10.3720.10">
    <property type="entry name" value="MetI-like"/>
    <property type="match status" value="1"/>
</dbReference>
<dbReference type="PANTHER" id="PTHR43357">
    <property type="entry name" value="INNER MEMBRANE ABC TRANSPORTER PERMEASE PROTEIN YDCV"/>
    <property type="match status" value="1"/>
</dbReference>
<keyword evidence="5 8" id="KW-0812">Transmembrane</keyword>
<feature type="transmembrane region" description="Helical" evidence="8">
    <location>
        <begin position="136"/>
        <end position="158"/>
    </location>
</feature>
<evidence type="ECO:0000313" key="10">
    <source>
        <dbReference type="EMBL" id="MBJ3774422.1"/>
    </source>
</evidence>
<dbReference type="GO" id="GO:0055085">
    <property type="term" value="P:transmembrane transport"/>
    <property type="evidence" value="ECO:0007669"/>
    <property type="project" value="InterPro"/>
</dbReference>
<dbReference type="RefSeq" id="WP_198880305.1">
    <property type="nucleotide sequence ID" value="NZ_JAEKJA010000001.1"/>
</dbReference>
<name>A0A934IIP2_9HYPH</name>
<evidence type="ECO:0000256" key="3">
    <source>
        <dbReference type="ARBA" id="ARBA00022475"/>
    </source>
</evidence>
<keyword evidence="11" id="KW-1185">Reference proteome</keyword>
<evidence type="ECO:0000256" key="8">
    <source>
        <dbReference type="RuleBase" id="RU363032"/>
    </source>
</evidence>
<evidence type="ECO:0000313" key="11">
    <source>
        <dbReference type="Proteomes" id="UP000609531"/>
    </source>
</evidence>
<feature type="domain" description="ABC transmembrane type-1" evidence="9">
    <location>
        <begin position="58"/>
        <end position="261"/>
    </location>
</feature>
<feature type="transmembrane region" description="Helical" evidence="8">
    <location>
        <begin position="197"/>
        <end position="220"/>
    </location>
</feature>
<accession>A0A934IIP2</accession>
<feature type="transmembrane region" description="Helical" evidence="8">
    <location>
        <begin position="92"/>
        <end position="116"/>
    </location>
</feature>
<comment type="similarity">
    <text evidence="8">Belongs to the binding-protein-dependent transport system permease family.</text>
</comment>
<evidence type="ECO:0000256" key="5">
    <source>
        <dbReference type="ARBA" id="ARBA00022692"/>
    </source>
</evidence>
<keyword evidence="7 8" id="KW-0472">Membrane</keyword>
<feature type="transmembrane region" description="Helical" evidence="8">
    <location>
        <begin position="240"/>
        <end position="261"/>
    </location>
</feature>
<dbReference type="AlphaFoldDB" id="A0A934IIP2"/>
<gene>
    <name evidence="10" type="ORF">JCR33_01915</name>
</gene>
<dbReference type="CDD" id="cd06261">
    <property type="entry name" value="TM_PBP2"/>
    <property type="match status" value="1"/>
</dbReference>
<proteinExistence type="inferred from homology"/>
<evidence type="ECO:0000256" key="4">
    <source>
        <dbReference type="ARBA" id="ARBA00022519"/>
    </source>
</evidence>
<keyword evidence="4" id="KW-0997">Cell inner membrane</keyword>
<dbReference type="PANTHER" id="PTHR43357:SF4">
    <property type="entry name" value="INNER MEMBRANE ABC TRANSPORTER PERMEASE PROTEIN YDCV"/>
    <property type="match status" value="1"/>
</dbReference>
<sequence length="273" mass="28067">MTTRFGAFDAALALPALVFALAFFLVPMGVLAVVGGSGEDGLGAYLTVITNPRHMRVMLATLLLSALVTLATLAVSTTVGLFLSRNAFPGRAVLVSVLTLPLAFPGVVVGFLVIILGGRQGVINTLSVSLGAGRMVFAYSMTGLFLGYLYFSIPRVLLTVMAGIEKLDRATVEAARSLGASPLQILRDVTLPALKPALIASGAVAFATAMGAFGTAFTLATDIDVLPMLIYTEFTLRANFATAAALSIVLGLVTWAVLAVARSLAGTTVAAAG</sequence>
<dbReference type="GO" id="GO:0005886">
    <property type="term" value="C:plasma membrane"/>
    <property type="evidence" value="ECO:0007669"/>
    <property type="project" value="UniProtKB-SubCell"/>
</dbReference>
<reference evidence="10" key="1">
    <citation type="submission" date="2020-12" db="EMBL/GenBank/DDBJ databases">
        <title>Bacterial taxonomy.</title>
        <authorList>
            <person name="Pan X."/>
        </authorList>
    </citation>
    <scope>NUCLEOTIDE SEQUENCE</scope>
    <source>
        <strain evidence="10">B2012</strain>
    </source>
</reference>
<dbReference type="Pfam" id="PF00528">
    <property type="entry name" value="BPD_transp_1"/>
    <property type="match status" value="1"/>
</dbReference>
<evidence type="ECO:0000256" key="7">
    <source>
        <dbReference type="ARBA" id="ARBA00023136"/>
    </source>
</evidence>
<dbReference type="SUPFAM" id="SSF161098">
    <property type="entry name" value="MetI-like"/>
    <property type="match status" value="1"/>
</dbReference>
<evidence type="ECO:0000256" key="2">
    <source>
        <dbReference type="ARBA" id="ARBA00022448"/>
    </source>
</evidence>
<comment type="subcellular location">
    <subcellularLocation>
        <location evidence="1">Cell inner membrane</location>
        <topology evidence="1">Multi-pass membrane protein</topology>
    </subcellularLocation>
    <subcellularLocation>
        <location evidence="8">Cell membrane</location>
        <topology evidence="8">Multi-pass membrane protein</topology>
    </subcellularLocation>
</comment>
<evidence type="ECO:0000256" key="1">
    <source>
        <dbReference type="ARBA" id="ARBA00004429"/>
    </source>
</evidence>
<keyword evidence="2 8" id="KW-0813">Transport</keyword>
<dbReference type="PROSITE" id="PS50928">
    <property type="entry name" value="ABC_TM1"/>
    <property type="match status" value="1"/>
</dbReference>
<evidence type="ECO:0000256" key="6">
    <source>
        <dbReference type="ARBA" id="ARBA00022989"/>
    </source>
</evidence>
<dbReference type="EMBL" id="JAEKJA010000001">
    <property type="protein sequence ID" value="MBJ3774422.1"/>
    <property type="molecule type" value="Genomic_DNA"/>
</dbReference>
<dbReference type="Proteomes" id="UP000609531">
    <property type="component" value="Unassembled WGS sequence"/>
</dbReference>
<evidence type="ECO:0000259" key="9">
    <source>
        <dbReference type="PROSITE" id="PS50928"/>
    </source>
</evidence>